<keyword evidence="8 12" id="KW-0472">Membrane</keyword>
<keyword evidence="14" id="KW-1185">Reference proteome</keyword>
<evidence type="ECO:0000256" key="11">
    <source>
        <dbReference type="RuleBase" id="RU000679"/>
    </source>
</evidence>
<keyword evidence="5 12" id="KW-1133">Transmembrane helix</keyword>
<evidence type="ECO:0000256" key="7">
    <source>
        <dbReference type="ARBA" id="ARBA00023065"/>
    </source>
</evidence>
<feature type="transmembrane region" description="Helical" evidence="12">
    <location>
        <begin position="30"/>
        <end position="51"/>
    </location>
</feature>
<proteinExistence type="inferred from homology"/>
<sequence length="539" mass="59393">MGGTDTDPDREFAASTTLHGIGRLVESSRAYFKLAWLAILLTCLGVCIWQVTLRFQAYFKYEANTQISTKYVSHLEFPAVTICNFNRYRQSAITPNESACLKSLISMNDYDHQGFFSSYSEDVNPWDFLDYYQQQSDVGNVDCSEFSFTDFTKRTGFILDEDTLLDCDWRGRKGSCSAADFTHSFTSFGNCWTFNSGKNGADIVTESLPGSGNGLRVLIDIQQSEYTETLDGNCEAGLKVVIHDQGTPPAVDSAGMAIQPGVHAYIATRALKYVNLEPPWGECDSSKTLENQQAYTMEGCMSECRARLVFKHCNCRLVRHPGKTVECTVAQTKDCGMKILAQIQSGEINECDCPVPCKYTRFATSLSTASVASQVIANQIWLATLFDTVELGSDSDATVTASPIYGTVGSSSSSLYSAKSSSYSSSDADDDPSNDTDPYDPEYINKNWIVLDVFYSEINFQKYEQSIAITPSGLISDIGGQLGLFLGASFITIAEILAYLGQRFGRGVQKTVAKGRRIRPSMLTVDKARKKGVDIAWMV</sequence>
<dbReference type="Proteomes" id="UP000887568">
    <property type="component" value="Unplaced"/>
</dbReference>
<comment type="similarity">
    <text evidence="11">Belongs to the amiloride-sensitive sodium channel (TC 1.A.6) family.</text>
</comment>
<accession>A0A913ZZQ4</accession>
<evidence type="ECO:0000313" key="14">
    <source>
        <dbReference type="Proteomes" id="UP000887568"/>
    </source>
</evidence>
<dbReference type="PANTHER" id="PTHR11690">
    <property type="entry name" value="AMILORIDE-SENSITIVE SODIUM CHANNEL-RELATED"/>
    <property type="match status" value="1"/>
</dbReference>
<dbReference type="Gene3D" id="1.10.287.770">
    <property type="entry name" value="YojJ-like"/>
    <property type="match status" value="1"/>
</dbReference>
<protein>
    <submittedName>
        <fullName evidence="13">Uncharacterized protein</fullName>
    </submittedName>
</protein>
<keyword evidence="7 11" id="KW-0406">Ion transport</keyword>
<evidence type="ECO:0000313" key="13">
    <source>
        <dbReference type="EnsemblMetazoa" id="XP_038057113.1"/>
    </source>
</evidence>
<keyword evidence="4 11" id="KW-0812">Transmembrane</keyword>
<keyword evidence="9 11" id="KW-0739">Sodium transport</keyword>
<organism evidence="13 14">
    <name type="scientific">Patiria miniata</name>
    <name type="common">Bat star</name>
    <name type="synonym">Asterina miniata</name>
    <dbReference type="NCBI Taxonomy" id="46514"/>
    <lineage>
        <taxon>Eukaryota</taxon>
        <taxon>Metazoa</taxon>
        <taxon>Echinodermata</taxon>
        <taxon>Eleutherozoa</taxon>
        <taxon>Asterozoa</taxon>
        <taxon>Asteroidea</taxon>
        <taxon>Valvatacea</taxon>
        <taxon>Valvatida</taxon>
        <taxon>Asterinidae</taxon>
        <taxon>Patiria</taxon>
    </lineage>
</organism>
<evidence type="ECO:0000256" key="3">
    <source>
        <dbReference type="ARBA" id="ARBA00022461"/>
    </source>
</evidence>
<evidence type="ECO:0000256" key="8">
    <source>
        <dbReference type="ARBA" id="ARBA00023136"/>
    </source>
</evidence>
<evidence type="ECO:0000256" key="1">
    <source>
        <dbReference type="ARBA" id="ARBA00004141"/>
    </source>
</evidence>
<keyword evidence="6" id="KW-0915">Sodium</keyword>
<dbReference type="GO" id="GO:0015280">
    <property type="term" value="F:ligand-gated sodium channel activity"/>
    <property type="evidence" value="ECO:0007669"/>
    <property type="project" value="TreeGrafter"/>
</dbReference>
<evidence type="ECO:0000256" key="2">
    <source>
        <dbReference type="ARBA" id="ARBA00022448"/>
    </source>
</evidence>
<evidence type="ECO:0000256" key="4">
    <source>
        <dbReference type="ARBA" id="ARBA00022692"/>
    </source>
</evidence>
<name>A0A913ZZQ4_PATMI</name>
<keyword evidence="10 11" id="KW-0407">Ion channel</keyword>
<evidence type="ECO:0000256" key="10">
    <source>
        <dbReference type="ARBA" id="ARBA00023303"/>
    </source>
</evidence>
<dbReference type="OMA" id="TNEIWIN"/>
<dbReference type="PANTHER" id="PTHR11690:SF286">
    <property type="entry name" value="ACID-SENSING ION CHANNEL 5"/>
    <property type="match status" value="1"/>
</dbReference>
<dbReference type="RefSeq" id="XP_038057113.1">
    <property type="nucleotide sequence ID" value="XM_038201185.1"/>
</dbReference>
<dbReference type="PRINTS" id="PR01078">
    <property type="entry name" value="AMINACHANNEL"/>
</dbReference>
<dbReference type="AlphaFoldDB" id="A0A913ZZQ4"/>
<keyword evidence="2 11" id="KW-0813">Transport</keyword>
<reference evidence="13" key="1">
    <citation type="submission" date="2022-11" db="UniProtKB">
        <authorList>
            <consortium name="EnsemblMetazoa"/>
        </authorList>
    </citation>
    <scope>IDENTIFICATION</scope>
</reference>
<comment type="subcellular location">
    <subcellularLocation>
        <location evidence="1">Membrane</location>
        <topology evidence="1">Multi-pass membrane protein</topology>
    </subcellularLocation>
</comment>
<dbReference type="GO" id="GO:0005886">
    <property type="term" value="C:plasma membrane"/>
    <property type="evidence" value="ECO:0007669"/>
    <property type="project" value="TreeGrafter"/>
</dbReference>
<feature type="transmembrane region" description="Helical" evidence="12">
    <location>
        <begin position="482"/>
        <end position="500"/>
    </location>
</feature>
<keyword evidence="3 11" id="KW-0894">Sodium channel</keyword>
<dbReference type="EnsemblMetazoa" id="XM_038201185.1">
    <property type="protein sequence ID" value="XP_038057113.1"/>
    <property type="gene ID" value="LOC119728792"/>
</dbReference>
<dbReference type="Pfam" id="PF00858">
    <property type="entry name" value="ASC"/>
    <property type="match status" value="1"/>
</dbReference>
<dbReference type="OrthoDB" id="6021021at2759"/>
<dbReference type="InterPro" id="IPR001873">
    <property type="entry name" value="ENaC"/>
</dbReference>
<dbReference type="GeneID" id="119728792"/>
<dbReference type="Gene3D" id="2.60.470.10">
    <property type="entry name" value="Acid-sensing ion channels like domains"/>
    <property type="match status" value="1"/>
</dbReference>
<evidence type="ECO:0000256" key="12">
    <source>
        <dbReference type="SAM" id="Phobius"/>
    </source>
</evidence>
<evidence type="ECO:0000256" key="6">
    <source>
        <dbReference type="ARBA" id="ARBA00023053"/>
    </source>
</evidence>
<evidence type="ECO:0000256" key="9">
    <source>
        <dbReference type="ARBA" id="ARBA00023201"/>
    </source>
</evidence>
<evidence type="ECO:0000256" key="5">
    <source>
        <dbReference type="ARBA" id="ARBA00022989"/>
    </source>
</evidence>